<dbReference type="PANTHER" id="PTHR40637">
    <property type="entry name" value="ESSS SUBUNIT OF NADH:UBIQUINONE OXIDOREDUCTASE (COMPLEX I) PROTEIN"/>
    <property type="match status" value="1"/>
</dbReference>
<keyword evidence="2" id="KW-0812">Transmembrane</keyword>
<organism evidence="3 4">
    <name type="scientific">Taphrina deformans (strain PYCC 5710 / ATCC 11124 / CBS 356.35 / IMI 108563 / JCM 9778 / NBRC 8474)</name>
    <name type="common">Peach leaf curl fungus</name>
    <name type="synonym">Lalaria deformans</name>
    <dbReference type="NCBI Taxonomy" id="1097556"/>
    <lineage>
        <taxon>Eukaryota</taxon>
        <taxon>Fungi</taxon>
        <taxon>Dikarya</taxon>
        <taxon>Ascomycota</taxon>
        <taxon>Taphrinomycotina</taxon>
        <taxon>Taphrinomycetes</taxon>
        <taxon>Taphrinales</taxon>
        <taxon>Taphrinaceae</taxon>
        <taxon>Taphrina</taxon>
    </lineage>
</organism>
<feature type="transmembrane region" description="Helical" evidence="2">
    <location>
        <begin position="53"/>
        <end position="70"/>
    </location>
</feature>
<dbReference type="EMBL" id="CAHR02000085">
    <property type="protein sequence ID" value="CCG82457.1"/>
    <property type="molecule type" value="Genomic_DNA"/>
</dbReference>
<feature type="region of interest" description="Disordered" evidence="1">
    <location>
        <begin position="1"/>
        <end position="36"/>
    </location>
</feature>
<name>R4XAC1_TAPDE</name>
<accession>R4XAC1</accession>
<sequence>MLRLTRPARQSLGPVQKRFASHGTSFEPPTGKLFNEPHLKAGEKRTKDSWENLWVFGFGGATVMAIIIAINKPDDTYLLQSRLKCLR</sequence>
<keyword evidence="4" id="KW-1185">Reference proteome</keyword>
<dbReference type="AlphaFoldDB" id="R4XAC1"/>
<gene>
    <name evidence="3" type="ORF">TAPDE_002463</name>
</gene>
<evidence type="ECO:0000256" key="2">
    <source>
        <dbReference type="SAM" id="Phobius"/>
    </source>
</evidence>
<dbReference type="Proteomes" id="UP000013776">
    <property type="component" value="Unassembled WGS sequence"/>
</dbReference>
<reference evidence="3 4" key="1">
    <citation type="journal article" date="2013" name="MBio">
        <title>Genome sequencing of the plant pathogen Taphrina deformans, the causal agent of peach leaf curl.</title>
        <authorList>
            <person name="Cisse O.H."/>
            <person name="Almeida J.M.G.C.F."/>
            <person name="Fonseca A."/>
            <person name="Kumar A.A."/>
            <person name="Salojaervi J."/>
            <person name="Overmyer K."/>
            <person name="Hauser P.M."/>
            <person name="Pagni M."/>
        </authorList>
    </citation>
    <scope>NUCLEOTIDE SEQUENCE [LARGE SCALE GENOMIC DNA]</scope>
    <source>
        <strain evidence="4">PYCC 5710 / ATCC 11124 / CBS 356.35 / IMI 108563 / JCM 9778 / NBRC 8474</strain>
    </source>
</reference>
<evidence type="ECO:0000313" key="4">
    <source>
        <dbReference type="Proteomes" id="UP000013776"/>
    </source>
</evidence>
<evidence type="ECO:0000313" key="3">
    <source>
        <dbReference type="EMBL" id="CCG82457.1"/>
    </source>
</evidence>
<evidence type="ECO:0000256" key="1">
    <source>
        <dbReference type="SAM" id="MobiDB-lite"/>
    </source>
</evidence>
<comment type="caution">
    <text evidence="3">The sequence shown here is derived from an EMBL/GenBank/DDBJ whole genome shotgun (WGS) entry which is preliminary data.</text>
</comment>
<protein>
    <submittedName>
        <fullName evidence="3">Uncharacterized protein</fullName>
    </submittedName>
</protein>
<keyword evidence="2" id="KW-1133">Transmembrane helix</keyword>
<dbReference type="PANTHER" id="PTHR40637:SF1">
    <property type="entry name" value="ESSS SUBUNIT OF NADH:UBIQUINONE OXIDOREDUCTASE (COMPLEX I) PROTEIN"/>
    <property type="match status" value="1"/>
</dbReference>
<dbReference type="VEuPathDB" id="FungiDB:TAPDE_002463"/>
<dbReference type="OrthoDB" id="2147978at2759"/>
<keyword evidence="2" id="KW-0472">Membrane</keyword>
<dbReference type="STRING" id="1097556.R4XAC1"/>
<proteinExistence type="predicted"/>